<dbReference type="AlphaFoldDB" id="A0A6G0YNT5"/>
<reference evidence="2 3" key="1">
    <citation type="submission" date="2019-08" db="EMBL/GenBank/DDBJ databases">
        <title>Whole genome of Aphis craccivora.</title>
        <authorList>
            <person name="Voronova N.V."/>
            <person name="Shulinski R.S."/>
            <person name="Bandarenka Y.V."/>
            <person name="Zhorov D.G."/>
            <person name="Warner D."/>
        </authorList>
    </citation>
    <scope>NUCLEOTIDE SEQUENCE [LARGE SCALE GENOMIC DNA]</scope>
    <source>
        <strain evidence="2">180601</strain>
        <tissue evidence="2">Whole Body</tissue>
    </source>
</reference>
<evidence type="ECO:0000313" key="3">
    <source>
        <dbReference type="Proteomes" id="UP000478052"/>
    </source>
</evidence>
<keyword evidence="1" id="KW-0812">Transmembrane</keyword>
<dbReference type="EMBL" id="VUJU01003048">
    <property type="protein sequence ID" value="KAF0759275.1"/>
    <property type="molecule type" value="Genomic_DNA"/>
</dbReference>
<proteinExistence type="predicted"/>
<accession>A0A6G0YNT5</accession>
<evidence type="ECO:0000256" key="1">
    <source>
        <dbReference type="SAM" id="Phobius"/>
    </source>
</evidence>
<evidence type="ECO:0000313" key="2">
    <source>
        <dbReference type="EMBL" id="KAF0759275.1"/>
    </source>
</evidence>
<keyword evidence="1" id="KW-0472">Membrane</keyword>
<keyword evidence="1" id="KW-1133">Transmembrane helix</keyword>
<dbReference type="Proteomes" id="UP000478052">
    <property type="component" value="Unassembled WGS sequence"/>
</dbReference>
<organism evidence="2 3">
    <name type="scientific">Aphis craccivora</name>
    <name type="common">Cowpea aphid</name>
    <dbReference type="NCBI Taxonomy" id="307492"/>
    <lineage>
        <taxon>Eukaryota</taxon>
        <taxon>Metazoa</taxon>
        <taxon>Ecdysozoa</taxon>
        <taxon>Arthropoda</taxon>
        <taxon>Hexapoda</taxon>
        <taxon>Insecta</taxon>
        <taxon>Pterygota</taxon>
        <taxon>Neoptera</taxon>
        <taxon>Paraneoptera</taxon>
        <taxon>Hemiptera</taxon>
        <taxon>Sternorrhyncha</taxon>
        <taxon>Aphidomorpha</taxon>
        <taxon>Aphidoidea</taxon>
        <taxon>Aphididae</taxon>
        <taxon>Aphidini</taxon>
        <taxon>Aphis</taxon>
        <taxon>Aphis</taxon>
    </lineage>
</organism>
<gene>
    <name evidence="2" type="ORF">FWK35_00025633</name>
</gene>
<feature type="transmembrane region" description="Helical" evidence="1">
    <location>
        <begin position="12"/>
        <end position="29"/>
    </location>
</feature>
<sequence>MLTLQKKKVGKWVLLCCTLIAVWLITIYYRSIQFESNDRYHCIRETILKSERRWFVSLGYNFQLLVKKVVYVLMA</sequence>
<protein>
    <submittedName>
        <fullName evidence="2">Uncharacterized protein</fullName>
    </submittedName>
</protein>
<comment type="caution">
    <text evidence="2">The sequence shown here is derived from an EMBL/GenBank/DDBJ whole genome shotgun (WGS) entry which is preliminary data.</text>
</comment>
<name>A0A6G0YNT5_APHCR</name>
<keyword evidence="3" id="KW-1185">Reference proteome</keyword>